<feature type="domain" description="Aminotransferase class I/classII large" evidence="7">
    <location>
        <begin position="30"/>
        <end position="381"/>
    </location>
</feature>
<keyword evidence="5 8" id="KW-0808">Transferase</keyword>
<dbReference type="InterPro" id="IPR015422">
    <property type="entry name" value="PyrdxlP-dep_Trfase_small"/>
</dbReference>
<dbReference type="CDD" id="cd00609">
    <property type="entry name" value="AAT_like"/>
    <property type="match status" value="1"/>
</dbReference>
<dbReference type="SUPFAM" id="SSF53383">
    <property type="entry name" value="PLP-dependent transferases"/>
    <property type="match status" value="1"/>
</dbReference>
<dbReference type="EMBL" id="DUFG01000019">
    <property type="protein sequence ID" value="HIH08538.1"/>
    <property type="molecule type" value="Genomic_DNA"/>
</dbReference>
<dbReference type="InterPro" id="IPR050596">
    <property type="entry name" value="AspAT/PAT-like"/>
</dbReference>
<evidence type="ECO:0000259" key="7">
    <source>
        <dbReference type="Pfam" id="PF00155"/>
    </source>
</evidence>
<evidence type="ECO:0000256" key="6">
    <source>
        <dbReference type="ARBA" id="ARBA00022898"/>
    </source>
</evidence>
<keyword evidence="4 8" id="KW-0032">Aminotransferase</keyword>
<sequence>MLSERVMGISPSATISLNAKAKELAKSGEKVFNFTVGEPDFNTPENIQNAAIEAIKRNESHYTPSAGIAELRKAIVQKFRRENNIDYAENQIVVSNGAKDSLYNISMALLNPGDEVIIPKPAWVSFKEQVKMAGGKPVFVETDEKFRPIPEEIAKAAKKKTKYLILNYPSNPTGATLSKNDLKRIADAALEKNFIVVSDEVYEHFLYDGKTHTSFASLSEEVKDITITVNAVSKSYAMTGWRIGFLACRTEISNAISDMQSHSISAPCSIAQWAAVEALNGKQESVGKMLQEFDSRRKYVFRHLNEIDGIKCTEPEGAFYVFPNIEGTFNRKIKDSVAFCEKMLDEARVALVPGEAFEAPGFVRISFAASIEDLKAGIERIKETVKKMK</sequence>
<evidence type="ECO:0000256" key="2">
    <source>
        <dbReference type="ARBA" id="ARBA00007441"/>
    </source>
</evidence>
<evidence type="ECO:0000256" key="4">
    <source>
        <dbReference type="ARBA" id="ARBA00022576"/>
    </source>
</evidence>
<comment type="subunit">
    <text evidence="3">Homodimer.</text>
</comment>
<gene>
    <name evidence="8" type="ORF">HA237_04165</name>
</gene>
<dbReference type="GO" id="GO:0006520">
    <property type="term" value="P:amino acid metabolic process"/>
    <property type="evidence" value="ECO:0007669"/>
    <property type="project" value="InterPro"/>
</dbReference>
<name>A0A7J4ISP0_9ARCH</name>
<dbReference type="Proteomes" id="UP000577419">
    <property type="component" value="Unassembled WGS sequence"/>
</dbReference>
<accession>A0A7J4ISP0</accession>
<evidence type="ECO:0000313" key="8">
    <source>
        <dbReference type="EMBL" id="HIH08538.1"/>
    </source>
</evidence>
<evidence type="ECO:0000256" key="5">
    <source>
        <dbReference type="ARBA" id="ARBA00022679"/>
    </source>
</evidence>
<dbReference type="Gene3D" id="3.40.640.10">
    <property type="entry name" value="Type I PLP-dependent aspartate aminotransferase-like (Major domain)"/>
    <property type="match status" value="1"/>
</dbReference>
<dbReference type="FunFam" id="3.40.640.10:FF:000033">
    <property type="entry name" value="Aspartate aminotransferase"/>
    <property type="match status" value="1"/>
</dbReference>
<dbReference type="PRINTS" id="PR00753">
    <property type="entry name" value="ACCSYNTHASE"/>
</dbReference>
<dbReference type="InterPro" id="IPR015421">
    <property type="entry name" value="PyrdxlP-dep_Trfase_major"/>
</dbReference>
<comment type="cofactor">
    <cofactor evidence="1">
        <name>pyridoxal 5'-phosphate</name>
        <dbReference type="ChEBI" id="CHEBI:597326"/>
    </cofactor>
</comment>
<dbReference type="InterPro" id="IPR015424">
    <property type="entry name" value="PyrdxlP-dep_Trfase"/>
</dbReference>
<evidence type="ECO:0000256" key="1">
    <source>
        <dbReference type="ARBA" id="ARBA00001933"/>
    </source>
</evidence>
<keyword evidence="6" id="KW-0663">Pyridoxal phosphate</keyword>
<proteinExistence type="inferred from homology"/>
<evidence type="ECO:0000256" key="3">
    <source>
        <dbReference type="ARBA" id="ARBA00011738"/>
    </source>
</evidence>
<comment type="caution">
    <text evidence="8">The sequence shown here is derived from an EMBL/GenBank/DDBJ whole genome shotgun (WGS) entry which is preliminary data.</text>
</comment>
<protein>
    <submittedName>
        <fullName evidence="8">Pyridoxal phosphate-dependent aminotransferase</fullName>
    </submittedName>
</protein>
<comment type="similarity">
    <text evidence="2">Belongs to the class-I pyridoxal-phosphate-dependent aminotransferase family.</text>
</comment>
<dbReference type="GO" id="GO:0008483">
    <property type="term" value="F:transaminase activity"/>
    <property type="evidence" value="ECO:0007669"/>
    <property type="project" value="UniProtKB-KW"/>
</dbReference>
<dbReference type="PANTHER" id="PTHR46383">
    <property type="entry name" value="ASPARTATE AMINOTRANSFERASE"/>
    <property type="match status" value="1"/>
</dbReference>
<dbReference type="Gene3D" id="3.90.1150.10">
    <property type="entry name" value="Aspartate Aminotransferase, domain 1"/>
    <property type="match status" value="1"/>
</dbReference>
<dbReference type="InterPro" id="IPR004839">
    <property type="entry name" value="Aminotransferase_I/II_large"/>
</dbReference>
<dbReference type="PANTHER" id="PTHR46383:SF1">
    <property type="entry name" value="ASPARTATE AMINOTRANSFERASE"/>
    <property type="match status" value="1"/>
</dbReference>
<dbReference type="Pfam" id="PF00155">
    <property type="entry name" value="Aminotran_1_2"/>
    <property type="match status" value="1"/>
</dbReference>
<dbReference type="AlphaFoldDB" id="A0A7J4ISP0"/>
<evidence type="ECO:0000313" key="9">
    <source>
        <dbReference type="Proteomes" id="UP000577419"/>
    </source>
</evidence>
<dbReference type="GO" id="GO:0030170">
    <property type="term" value="F:pyridoxal phosphate binding"/>
    <property type="evidence" value="ECO:0007669"/>
    <property type="project" value="InterPro"/>
</dbReference>
<reference evidence="9" key="1">
    <citation type="journal article" date="2020" name="bioRxiv">
        <title>A rank-normalized archaeal taxonomy based on genome phylogeny resolves widespread incomplete and uneven classifications.</title>
        <authorList>
            <person name="Rinke C."/>
            <person name="Chuvochina M."/>
            <person name="Mussig A.J."/>
            <person name="Chaumeil P.-A."/>
            <person name="Waite D.W."/>
            <person name="Whitman W.B."/>
            <person name="Parks D.H."/>
            <person name="Hugenholtz P."/>
        </authorList>
    </citation>
    <scope>NUCLEOTIDE SEQUENCE [LARGE SCALE GENOMIC DNA]</scope>
</reference>
<organism evidence="8 9">
    <name type="scientific">Candidatus Iainarchaeum sp</name>
    <dbReference type="NCBI Taxonomy" id="3101447"/>
    <lineage>
        <taxon>Archaea</taxon>
        <taxon>Candidatus Iainarchaeota</taxon>
        <taxon>Candidatus Iainarchaeia</taxon>
        <taxon>Candidatus Iainarchaeales</taxon>
        <taxon>Candidatus Iainarchaeaceae</taxon>
        <taxon>Candidatus Iainarchaeum</taxon>
    </lineage>
</organism>